<reference evidence="3" key="1">
    <citation type="submission" date="2025-08" db="UniProtKB">
        <authorList>
            <consortium name="RefSeq"/>
        </authorList>
    </citation>
    <scope>IDENTIFICATION</scope>
    <source>
        <tissue evidence="3">Testes</tissue>
    </source>
</reference>
<accession>A0ABM0LYH6</accession>
<dbReference type="InterPro" id="IPR001304">
    <property type="entry name" value="C-type_lectin-like"/>
</dbReference>
<feature type="domain" description="C-type lectin" evidence="1">
    <location>
        <begin position="1"/>
        <end position="95"/>
    </location>
</feature>
<proteinExistence type="predicted"/>
<dbReference type="InterPro" id="IPR016186">
    <property type="entry name" value="C-type_lectin-like/link_sf"/>
</dbReference>
<evidence type="ECO:0000313" key="3">
    <source>
        <dbReference type="RefSeq" id="XP_006812817.1"/>
    </source>
</evidence>
<name>A0ABM0LYH6_SACKO</name>
<dbReference type="Proteomes" id="UP000694865">
    <property type="component" value="Unplaced"/>
</dbReference>
<dbReference type="Gene3D" id="3.10.100.10">
    <property type="entry name" value="Mannose-Binding Protein A, subunit A"/>
    <property type="match status" value="1"/>
</dbReference>
<dbReference type="PROSITE" id="PS50041">
    <property type="entry name" value="C_TYPE_LECTIN_2"/>
    <property type="match status" value="1"/>
</dbReference>
<keyword evidence="2" id="KW-1185">Reference proteome</keyword>
<dbReference type="GeneID" id="102804800"/>
<organism evidence="2 3">
    <name type="scientific">Saccoglossus kowalevskii</name>
    <name type="common">Acorn worm</name>
    <dbReference type="NCBI Taxonomy" id="10224"/>
    <lineage>
        <taxon>Eukaryota</taxon>
        <taxon>Metazoa</taxon>
        <taxon>Hemichordata</taxon>
        <taxon>Enteropneusta</taxon>
        <taxon>Harrimaniidae</taxon>
        <taxon>Saccoglossus</taxon>
    </lineage>
</organism>
<dbReference type="RefSeq" id="XP_006812817.1">
    <property type="nucleotide sequence ID" value="XM_006812754.1"/>
</dbReference>
<sequence length="95" mass="11085">MGGWLATIDQESTFDGIRNAVIDEGMDNEDCHNYGFWIGYYDATPDGDGHTALDFEWFHDMCTDWTEGQNCVQMWFRKQGRFDDQYCTKLKGYVC</sequence>
<protein>
    <submittedName>
        <fullName evidence="3">Uncharacterized protein LOC102804800</fullName>
    </submittedName>
</protein>
<dbReference type="CDD" id="cd00037">
    <property type="entry name" value="CLECT"/>
    <property type="match status" value="1"/>
</dbReference>
<evidence type="ECO:0000259" key="1">
    <source>
        <dbReference type="PROSITE" id="PS50041"/>
    </source>
</evidence>
<dbReference type="InterPro" id="IPR016187">
    <property type="entry name" value="CTDL_fold"/>
</dbReference>
<dbReference type="SUPFAM" id="SSF56436">
    <property type="entry name" value="C-type lectin-like"/>
    <property type="match status" value="1"/>
</dbReference>
<gene>
    <name evidence="3" type="primary">LOC102804800</name>
</gene>
<evidence type="ECO:0000313" key="2">
    <source>
        <dbReference type="Proteomes" id="UP000694865"/>
    </source>
</evidence>